<accession>A0A1M5U018</accession>
<dbReference type="Pfam" id="PF04233">
    <property type="entry name" value="Phage_Mu_F"/>
    <property type="match status" value="1"/>
</dbReference>
<dbReference type="NCBIfam" id="TIGR01641">
    <property type="entry name" value="phageSPP1_gp7"/>
    <property type="match status" value="1"/>
</dbReference>
<name>A0A1M5U018_9FIRM</name>
<dbReference type="InterPro" id="IPR006528">
    <property type="entry name" value="Phage_head_morphogenesis_dom"/>
</dbReference>
<gene>
    <name evidence="2" type="ORF">SAMN02745180_00486</name>
</gene>
<protein>
    <submittedName>
        <fullName evidence="2">Phage putative head morphogenesis protein, SPP1 gp7 family</fullName>
    </submittedName>
</protein>
<evidence type="ECO:0000313" key="2">
    <source>
        <dbReference type="EMBL" id="SHH56425.1"/>
    </source>
</evidence>
<evidence type="ECO:0000313" key="3">
    <source>
        <dbReference type="Proteomes" id="UP000184389"/>
    </source>
</evidence>
<organism evidence="2 3">
    <name type="scientific">Sporanaerobacter acetigenes DSM 13106</name>
    <dbReference type="NCBI Taxonomy" id="1123281"/>
    <lineage>
        <taxon>Bacteria</taxon>
        <taxon>Bacillati</taxon>
        <taxon>Bacillota</taxon>
        <taxon>Tissierellia</taxon>
        <taxon>Tissierellales</taxon>
        <taxon>Sporanaerobacteraceae</taxon>
        <taxon>Sporanaerobacter</taxon>
    </lineage>
</organism>
<feature type="domain" description="Phage head morphogenesis" evidence="1">
    <location>
        <begin position="197"/>
        <end position="301"/>
    </location>
</feature>
<dbReference type="Proteomes" id="UP000184389">
    <property type="component" value="Unassembled WGS sequence"/>
</dbReference>
<dbReference type="EMBL" id="FQXR01000003">
    <property type="protein sequence ID" value="SHH56425.1"/>
    <property type="molecule type" value="Genomic_DNA"/>
</dbReference>
<evidence type="ECO:0000259" key="1">
    <source>
        <dbReference type="Pfam" id="PF04233"/>
    </source>
</evidence>
<dbReference type="RefSeq" id="WP_200796493.1">
    <property type="nucleotide sequence ID" value="NZ_FQXR01000003.1"/>
</dbReference>
<proteinExistence type="predicted"/>
<dbReference type="AlphaFoldDB" id="A0A1M5U018"/>
<sequence>MKNNKYWANRAKERMNDYHRNSDKTIRLITKAYDKAIKDIEKEIQKIFNKFAKDGELSPEEARKILNEKVSSKELDEIRGIVYTTENEEIKRYLISRLNGPAYKARMTRLEALKERVYVGCKRIADVEIQASERQYIDTINQAYYSNIFDIHKGLGIGFDFAAIPTKTIEQILKNPWSGKHFSKRIWKNTDILAEKLTEIITGGFMSGKSYYKMAKELEEYAEYGKYAAMRVVRTETTYMANMAEIESYKECGIGKYIYVATLDLRTCKTCQELDRKVFEVSKAEPGKNLPPMHPNCRCTTRSYISEEELAKIKRRARDPKTGKAYLVPGDMNYKDWYRKYVVDKYGQDQAEVMKKKILNKASDKKQCEKYKLIFGDKIPSNLDDFQELKYNNVKEWEDVKAKKQETLNSLDYRDDFFGMFGNKEVREWYIAHCNDIHDLIDNTKSLENQARESYALRSKYKLEARKMMKDQEGRKCLDETRPILTFDDLITDKMGRKDMTRDEAIRDIIGTAKKTNKEVNKKFNLD</sequence>
<dbReference type="STRING" id="1123281.SAMN02745180_00486"/>
<reference evidence="2 3" key="1">
    <citation type="submission" date="2016-11" db="EMBL/GenBank/DDBJ databases">
        <authorList>
            <person name="Jaros S."/>
            <person name="Januszkiewicz K."/>
            <person name="Wedrychowicz H."/>
        </authorList>
    </citation>
    <scope>NUCLEOTIDE SEQUENCE [LARGE SCALE GENOMIC DNA]</scope>
    <source>
        <strain evidence="2 3">DSM 13106</strain>
    </source>
</reference>
<keyword evidence="3" id="KW-1185">Reference proteome</keyword>